<evidence type="ECO:0000256" key="2">
    <source>
        <dbReference type="ARBA" id="ARBA00022801"/>
    </source>
</evidence>
<dbReference type="InterPro" id="IPR003010">
    <property type="entry name" value="C-N_Hydrolase"/>
</dbReference>
<evidence type="ECO:0000256" key="1">
    <source>
        <dbReference type="ARBA" id="ARBA00010613"/>
    </source>
</evidence>
<gene>
    <name evidence="4" type="ORF">G7078_08580</name>
</gene>
<dbReference type="PROSITE" id="PS50263">
    <property type="entry name" value="CN_HYDROLASE"/>
    <property type="match status" value="1"/>
</dbReference>
<dbReference type="EMBL" id="CP049871">
    <property type="protein sequence ID" value="QIL03371.1"/>
    <property type="molecule type" value="Genomic_DNA"/>
</dbReference>
<comment type="similarity">
    <text evidence="1">Belongs to the carbon-nitrogen hydrolase superfamily. NIT1/NIT2 family.</text>
</comment>
<keyword evidence="2 4" id="KW-0378">Hydrolase</keyword>
<dbReference type="GO" id="GO:0016811">
    <property type="term" value="F:hydrolase activity, acting on carbon-nitrogen (but not peptide) bonds, in linear amides"/>
    <property type="evidence" value="ECO:0007669"/>
    <property type="project" value="InterPro"/>
</dbReference>
<dbReference type="PROSITE" id="PS01227">
    <property type="entry name" value="UPF0012"/>
    <property type="match status" value="1"/>
</dbReference>
<dbReference type="PANTHER" id="PTHR23088:SF27">
    <property type="entry name" value="DEAMINATED GLUTATHIONE AMIDASE"/>
    <property type="match status" value="1"/>
</dbReference>
<evidence type="ECO:0000259" key="3">
    <source>
        <dbReference type="PROSITE" id="PS50263"/>
    </source>
</evidence>
<dbReference type="KEGG" id="ssin:G7078_08580"/>
<dbReference type="AlphaFoldDB" id="A0A6G7ZQX3"/>
<dbReference type="CDD" id="cd07572">
    <property type="entry name" value="nit"/>
    <property type="match status" value="1"/>
</dbReference>
<evidence type="ECO:0000313" key="5">
    <source>
        <dbReference type="Proteomes" id="UP000502502"/>
    </source>
</evidence>
<accession>A0A6G7ZQX3</accession>
<reference evidence="4 5" key="1">
    <citation type="submission" date="2020-03" db="EMBL/GenBank/DDBJ databases">
        <title>Sphingomonas sp. nov., isolated from fish.</title>
        <authorList>
            <person name="Hyun D.-W."/>
            <person name="Bae J.-W."/>
        </authorList>
    </citation>
    <scope>NUCLEOTIDE SEQUENCE [LARGE SCALE GENOMIC DNA]</scope>
    <source>
        <strain evidence="4 5">HDW15C</strain>
    </source>
</reference>
<dbReference type="Proteomes" id="UP000502502">
    <property type="component" value="Chromosome"/>
</dbReference>
<sequence length="292" mass="30900">MRWSGRANSTRCSRPDALTRIALFQSCTGIDPAANAGALIDAIDEAAAGGAEMLFTPEMSGLLDRDKERAASKLRSEGQDELLAAVQAAAKRTRIWVHLGSLAVVSSGGKLANRAFVIDPEGQVRARYDKIHLFDVDLPTGESWRESAVYDGGTQAVMVTGTPVGTLGLTICYDLRFPALFAALTEAGAQAAAVPAAFTVPTGQAHWHVLLRARAIEAGVFVIAAAQSGQHEDGRATFGHSLVIDPWGEVLLDMGEGNGVGFADIDLGRVDEVRSRVPALHHRRPIGNVSPA</sequence>
<evidence type="ECO:0000313" key="4">
    <source>
        <dbReference type="EMBL" id="QIL03371.1"/>
    </source>
</evidence>
<dbReference type="Gene3D" id="3.60.110.10">
    <property type="entry name" value="Carbon-nitrogen hydrolase"/>
    <property type="match status" value="1"/>
</dbReference>
<dbReference type="InterPro" id="IPR036526">
    <property type="entry name" value="C-N_Hydrolase_sf"/>
</dbReference>
<proteinExistence type="inferred from homology"/>
<dbReference type="InterPro" id="IPR045254">
    <property type="entry name" value="Nit1/2_C-N_Hydrolase"/>
</dbReference>
<protein>
    <submittedName>
        <fullName evidence="4">Carbon-nitrogen hydrolase family protein</fullName>
    </submittedName>
</protein>
<organism evidence="4 5">
    <name type="scientific">Sphingomonas sinipercae</name>
    <dbReference type="NCBI Taxonomy" id="2714944"/>
    <lineage>
        <taxon>Bacteria</taxon>
        <taxon>Pseudomonadati</taxon>
        <taxon>Pseudomonadota</taxon>
        <taxon>Alphaproteobacteria</taxon>
        <taxon>Sphingomonadales</taxon>
        <taxon>Sphingomonadaceae</taxon>
        <taxon>Sphingomonas</taxon>
    </lineage>
</organism>
<name>A0A6G7ZQX3_9SPHN</name>
<dbReference type="PANTHER" id="PTHR23088">
    <property type="entry name" value="NITRILASE-RELATED"/>
    <property type="match status" value="1"/>
</dbReference>
<keyword evidence="5" id="KW-1185">Reference proteome</keyword>
<feature type="domain" description="CN hydrolase" evidence="3">
    <location>
        <begin position="19"/>
        <end position="267"/>
    </location>
</feature>
<dbReference type="Pfam" id="PF00795">
    <property type="entry name" value="CN_hydrolase"/>
    <property type="match status" value="1"/>
</dbReference>
<dbReference type="SUPFAM" id="SSF56317">
    <property type="entry name" value="Carbon-nitrogen hydrolase"/>
    <property type="match status" value="1"/>
</dbReference>
<dbReference type="InterPro" id="IPR001110">
    <property type="entry name" value="UPF0012_CS"/>
</dbReference>